<dbReference type="InterPro" id="IPR036770">
    <property type="entry name" value="Ankyrin_rpt-contain_sf"/>
</dbReference>
<evidence type="ECO:0000313" key="2">
    <source>
        <dbReference type="Proteomes" id="UP001302676"/>
    </source>
</evidence>
<name>A0AAN6V5E7_9PEZI</name>
<dbReference type="EMBL" id="MU853571">
    <property type="protein sequence ID" value="KAK4145112.1"/>
    <property type="molecule type" value="Genomic_DNA"/>
</dbReference>
<keyword evidence="2" id="KW-1185">Reference proteome</keyword>
<dbReference type="RefSeq" id="XP_062638483.1">
    <property type="nucleotide sequence ID" value="XM_062780177.1"/>
</dbReference>
<dbReference type="Proteomes" id="UP001302676">
    <property type="component" value="Unassembled WGS sequence"/>
</dbReference>
<dbReference type="Gene3D" id="1.25.40.20">
    <property type="entry name" value="Ankyrin repeat-containing domain"/>
    <property type="match status" value="1"/>
</dbReference>
<sequence>MPVTTALKRAIVTKATNLGIAEMLKEQPIKGNPQAAAQQYLHFIVNLPWSNAWSCAVRGAHSKKSHNCRNPKRLSALDTILYELLISGADPTKLDEEGNTPLSQLANNLLYDSRPVLDIIHWLRPLSRGVDVNVRNQEGLSASGYLHSLRLASEDKEEIITAMDRVFGLKVGEGGDDNEILWRR</sequence>
<comment type="caution">
    <text evidence="1">The sequence shown here is derived from an EMBL/GenBank/DDBJ whole genome shotgun (WGS) entry which is preliminary data.</text>
</comment>
<proteinExistence type="predicted"/>
<organism evidence="1 2">
    <name type="scientific">Dichotomopilus funicola</name>
    <dbReference type="NCBI Taxonomy" id="1934379"/>
    <lineage>
        <taxon>Eukaryota</taxon>
        <taxon>Fungi</taxon>
        <taxon>Dikarya</taxon>
        <taxon>Ascomycota</taxon>
        <taxon>Pezizomycotina</taxon>
        <taxon>Sordariomycetes</taxon>
        <taxon>Sordariomycetidae</taxon>
        <taxon>Sordariales</taxon>
        <taxon>Chaetomiaceae</taxon>
        <taxon>Dichotomopilus</taxon>
    </lineage>
</organism>
<dbReference type="AlphaFoldDB" id="A0AAN6V5E7"/>
<gene>
    <name evidence="1" type="ORF">C8A04DRAFT_27112</name>
</gene>
<reference evidence="1" key="2">
    <citation type="submission" date="2023-05" db="EMBL/GenBank/DDBJ databases">
        <authorList>
            <consortium name="Lawrence Berkeley National Laboratory"/>
            <person name="Steindorff A."/>
            <person name="Hensen N."/>
            <person name="Bonometti L."/>
            <person name="Westerberg I."/>
            <person name="Brannstrom I.O."/>
            <person name="Guillou S."/>
            <person name="Cros-Aarteil S."/>
            <person name="Calhoun S."/>
            <person name="Haridas S."/>
            <person name="Kuo A."/>
            <person name="Mondo S."/>
            <person name="Pangilinan J."/>
            <person name="Riley R."/>
            <person name="Labutti K."/>
            <person name="Andreopoulos B."/>
            <person name="Lipzen A."/>
            <person name="Chen C."/>
            <person name="Yanf M."/>
            <person name="Daum C."/>
            <person name="Ng V."/>
            <person name="Clum A."/>
            <person name="Ohm R."/>
            <person name="Martin F."/>
            <person name="Silar P."/>
            <person name="Natvig D."/>
            <person name="Lalanne C."/>
            <person name="Gautier V."/>
            <person name="Ament-Velasquez S.L."/>
            <person name="Kruys A."/>
            <person name="Hutchinson M.I."/>
            <person name="Powell A.J."/>
            <person name="Barry K."/>
            <person name="Miller A.N."/>
            <person name="Grigoriev I.V."/>
            <person name="Debuchy R."/>
            <person name="Gladieux P."/>
            <person name="Thoren M.H."/>
            <person name="Johannesson H."/>
        </authorList>
    </citation>
    <scope>NUCLEOTIDE SEQUENCE</scope>
    <source>
        <strain evidence="1">CBS 141.50</strain>
    </source>
</reference>
<accession>A0AAN6V5E7</accession>
<protein>
    <submittedName>
        <fullName evidence="1">Uncharacterized protein</fullName>
    </submittedName>
</protein>
<dbReference type="GeneID" id="87816790"/>
<reference evidence="1" key="1">
    <citation type="journal article" date="2023" name="Mol. Phylogenet. Evol.">
        <title>Genome-scale phylogeny and comparative genomics of the fungal order Sordariales.</title>
        <authorList>
            <person name="Hensen N."/>
            <person name="Bonometti L."/>
            <person name="Westerberg I."/>
            <person name="Brannstrom I.O."/>
            <person name="Guillou S."/>
            <person name="Cros-Aarteil S."/>
            <person name="Calhoun S."/>
            <person name="Haridas S."/>
            <person name="Kuo A."/>
            <person name="Mondo S."/>
            <person name="Pangilinan J."/>
            <person name="Riley R."/>
            <person name="LaButti K."/>
            <person name="Andreopoulos B."/>
            <person name="Lipzen A."/>
            <person name="Chen C."/>
            <person name="Yan M."/>
            <person name="Daum C."/>
            <person name="Ng V."/>
            <person name="Clum A."/>
            <person name="Steindorff A."/>
            <person name="Ohm R.A."/>
            <person name="Martin F."/>
            <person name="Silar P."/>
            <person name="Natvig D.O."/>
            <person name="Lalanne C."/>
            <person name="Gautier V."/>
            <person name="Ament-Velasquez S.L."/>
            <person name="Kruys A."/>
            <person name="Hutchinson M.I."/>
            <person name="Powell A.J."/>
            <person name="Barry K."/>
            <person name="Miller A.N."/>
            <person name="Grigoriev I.V."/>
            <person name="Debuchy R."/>
            <person name="Gladieux P."/>
            <person name="Hiltunen Thoren M."/>
            <person name="Johannesson H."/>
        </authorList>
    </citation>
    <scope>NUCLEOTIDE SEQUENCE</scope>
    <source>
        <strain evidence="1">CBS 141.50</strain>
    </source>
</reference>
<evidence type="ECO:0000313" key="1">
    <source>
        <dbReference type="EMBL" id="KAK4145112.1"/>
    </source>
</evidence>